<accession>K4B8X5</accession>
<dbReference type="HOGENOM" id="CLU_2965391_0_0_1"/>
<dbReference type="EnsemblPlants" id="Solyc02g077500.2.1">
    <property type="protein sequence ID" value="Solyc02g077500.2.1"/>
    <property type="gene ID" value="Solyc02g077500.2"/>
</dbReference>
<dbReference type="InParanoid" id="K4B8X5"/>
<keyword evidence="2" id="KW-1185">Reference proteome</keyword>
<evidence type="ECO:0000313" key="1">
    <source>
        <dbReference type="EnsemblPlants" id="Solyc02g077500.2.1"/>
    </source>
</evidence>
<proteinExistence type="predicted"/>
<reference evidence="1" key="2">
    <citation type="submission" date="2015-06" db="UniProtKB">
        <authorList>
            <consortium name="EnsemblPlants"/>
        </authorList>
    </citation>
    <scope>IDENTIFICATION</scope>
    <source>
        <strain evidence="1">cv. Heinz 1706</strain>
    </source>
</reference>
<sequence length="59" mass="6916">MDCIPAFHTHCSLKLTLHPLELMDISGSLLEAFLTNRLPPWNHFLQKGLKHPHWNHQLH</sequence>
<name>K4B8X5_SOLLC</name>
<dbReference type="Proteomes" id="UP000004994">
    <property type="component" value="Chromosome 2"/>
</dbReference>
<dbReference type="Gramene" id="Solyc02g077500.2.1">
    <property type="protein sequence ID" value="Solyc02g077500.2.1"/>
    <property type="gene ID" value="Solyc02g077500.2"/>
</dbReference>
<protein>
    <submittedName>
        <fullName evidence="1">Uncharacterized protein</fullName>
    </submittedName>
</protein>
<dbReference type="PaxDb" id="4081-Solyc02g077500.2.1"/>
<dbReference type="AlphaFoldDB" id="K4B8X5"/>
<organism evidence="1">
    <name type="scientific">Solanum lycopersicum</name>
    <name type="common">Tomato</name>
    <name type="synonym">Lycopersicon esculentum</name>
    <dbReference type="NCBI Taxonomy" id="4081"/>
    <lineage>
        <taxon>Eukaryota</taxon>
        <taxon>Viridiplantae</taxon>
        <taxon>Streptophyta</taxon>
        <taxon>Embryophyta</taxon>
        <taxon>Tracheophyta</taxon>
        <taxon>Spermatophyta</taxon>
        <taxon>Magnoliopsida</taxon>
        <taxon>eudicotyledons</taxon>
        <taxon>Gunneridae</taxon>
        <taxon>Pentapetalae</taxon>
        <taxon>asterids</taxon>
        <taxon>lamiids</taxon>
        <taxon>Solanales</taxon>
        <taxon>Solanaceae</taxon>
        <taxon>Solanoideae</taxon>
        <taxon>Solaneae</taxon>
        <taxon>Solanum</taxon>
        <taxon>Solanum subgen. Lycopersicon</taxon>
    </lineage>
</organism>
<reference evidence="1" key="1">
    <citation type="journal article" date="2012" name="Nature">
        <title>The tomato genome sequence provides insights into fleshy fruit evolution.</title>
        <authorList>
            <consortium name="Tomato Genome Consortium"/>
        </authorList>
    </citation>
    <scope>NUCLEOTIDE SEQUENCE [LARGE SCALE GENOMIC DNA]</scope>
    <source>
        <strain evidence="1">cv. Heinz 1706</strain>
    </source>
</reference>
<evidence type="ECO:0000313" key="2">
    <source>
        <dbReference type="Proteomes" id="UP000004994"/>
    </source>
</evidence>